<dbReference type="GO" id="GO:0070300">
    <property type="term" value="F:phosphatidic acid binding"/>
    <property type="evidence" value="ECO:0007669"/>
    <property type="project" value="InterPro"/>
</dbReference>
<evidence type="ECO:0000313" key="2">
    <source>
        <dbReference type="EMBL" id="KAA8515436.1"/>
    </source>
</evidence>
<dbReference type="OrthoDB" id="768992at2759"/>
<reference evidence="2 3" key="1">
    <citation type="submission" date="2019-09" db="EMBL/GenBank/DDBJ databases">
        <title>A chromosome-level genome assembly of the Chinese tupelo Nyssa sinensis.</title>
        <authorList>
            <person name="Yang X."/>
            <person name="Kang M."/>
            <person name="Yang Y."/>
            <person name="Xiong H."/>
            <person name="Wang M."/>
            <person name="Zhang Z."/>
            <person name="Wang Z."/>
            <person name="Wu H."/>
            <person name="Ma T."/>
            <person name="Liu J."/>
            <person name="Xi Z."/>
        </authorList>
    </citation>
    <scope>NUCLEOTIDE SEQUENCE [LARGE SCALE GENOMIC DNA]</scope>
    <source>
        <strain evidence="2">J267</strain>
        <tissue evidence="2">Leaf</tissue>
    </source>
</reference>
<evidence type="ECO:0000313" key="3">
    <source>
        <dbReference type="Proteomes" id="UP000325577"/>
    </source>
</evidence>
<dbReference type="AlphaFoldDB" id="A0A5J4ZCI0"/>
<dbReference type="PANTHER" id="PTHR33971">
    <property type="entry name" value="OS06G0232000 PROTEIN"/>
    <property type="match status" value="1"/>
</dbReference>
<protein>
    <submittedName>
        <fullName evidence="2">Uncharacterized protein</fullName>
    </submittedName>
</protein>
<dbReference type="GO" id="GO:0004674">
    <property type="term" value="F:protein serine/threonine kinase activity"/>
    <property type="evidence" value="ECO:0007669"/>
    <property type="project" value="TreeGrafter"/>
</dbReference>
<feature type="compositionally biased region" description="Basic and acidic residues" evidence="1">
    <location>
        <begin position="207"/>
        <end position="221"/>
    </location>
</feature>
<dbReference type="InterPro" id="IPR038943">
    <property type="entry name" value="PLDrp1-like"/>
</dbReference>
<feature type="region of interest" description="Disordered" evidence="1">
    <location>
        <begin position="178"/>
        <end position="266"/>
    </location>
</feature>
<organism evidence="2 3">
    <name type="scientific">Nyssa sinensis</name>
    <dbReference type="NCBI Taxonomy" id="561372"/>
    <lineage>
        <taxon>Eukaryota</taxon>
        <taxon>Viridiplantae</taxon>
        <taxon>Streptophyta</taxon>
        <taxon>Embryophyta</taxon>
        <taxon>Tracheophyta</taxon>
        <taxon>Spermatophyta</taxon>
        <taxon>Magnoliopsida</taxon>
        <taxon>eudicotyledons</taxon>
        <taxon>Gunneridae</taxon>
        <taxon>Pentapetalae</taxon>
        <taxon>asterids</taxon>
        <taxon>Cornales</taxon>
        <taxon>Nyssaceae</taxon>
        <taxon>Nyssa</taxon>
    </lineage>
</organism>
<proteinExistence type="predicted"/>
<sequence>MDDIGEYHWTPYSNSYDFASTQDSISYSNNEFSDPKFLEYHPTDYGGAYEKFVEYHPTAYEFSEPKLLEYHPIDYGGAYEFSEPKFIEYHPTDYGGAYGPFPTRSEISYSTYNFSEPKFREYNPTPCHTGYFSPQTHYTVSYSTVEFNEPEFVEYNPKPYAGGYDIVLTYGKPLPASDEICYPRSRSEPIGGNGKDDMEGNGSKPTKGVEEKQESQIRDIEEMQQSHGDGGNRDQPSDGYDNGHGGQLEKPLDLNQSGDNYPNYSYGYGYDKQVPQPPYGYGSDAMDFCESIFGYWPCLSEKDWKSHGGQEVADEESKNNHWKGAADYLFGSGEPRNGVSYGDYSYSHSYQRHCQEPPYHRQVEYDENSTLQHFRNFEDCN</sequence>
<evidence type="ECO:0000256" key="1">
    <source>
        <dbReference type="SAM" id="MobiDB-lite"/>
    </source>
</evidence>
<keyword evidence="3" id="KW-1185">Reference proteome</keyword>
<dbReference type="EMBL" id="CM018052">
    <property type="protein sequence ID" value="KAA8515436.1"/>
    <property type="molecule type" value="Genomic_DNA"/>
</dbReference>
<gene>
    <name evidence="2" type="ORF">F0562_018953</name>
</gene>
<feature type="compositionally biased region" description="Polar residues" evidence="1">
    <location>
        <begin position="254"/>
        <end position="263"/>
    </location>
</feature>
<dbReference type="Proteomes" id="UP000325577">
    <property type="component" value="Linkage Group LG9"/>
</dbReference>
<dbReference type="PANTHER" id="PTHR33971:SF3">
    <property type="entry name" value="UBIQUITIN CARBOXYL-TERMINAL HYDROLASE 36"/>
    <property type="match status" value="1"/>
</dbReference>
<accession>A0A5J4ZCI0</accession>
<name>A0A5J4ZCI0_9ASTE</name>